<accession>A0A6M8FEU6</accession>
<evidence type="ECO:0000256" key="2">
    <source>
        <dbReference type="ARBA" id="ARBA00022694"/>
    </source>
</evidence>
<feature type="binding site" evidence="3">
    <location>
        <position position="91"/>
    </location>
    <ligand>
        <name>carboxy-S-adenosyl-L-methionine</name>
        <dbReference type="ChEBI" id="CHEBI:134278"/>
    </ligand>
</feature>
<keyword evidence="5" id="KW-1185">Reference proteome</keyword>
<name>A0A6M8FEU6_9GAMM</name>
<organism evidence="4 5">
    <name type="scientific">Aquipseudomonas campi</name>
    <dbReference type="NCBI Taxonomy" id="2731681"/>
    <lineage>
        <taxon>Bacteria</taxon>
        <taxon>Pseudomonadati</taxon>
        <taxon>Pseudomonadota</taxon>
        <taxon>Gammaproteobacteria</taxon>
        <taxon>Pseudomonadales</taxon>
        <taxon>Pseudomonadaceae</taxon>
        <taxon>Aquipseudomonas</taxon>
    </lineage>
</organism>
<dbReference type="GO" id="GO:0016765">
    <property type="term" value="F:transferase activity, transferring alkyl or aryl (other than methyl) groups"/>
    <property type="evidence" value="ECO:0007669"/>
    <property type="project" value="UniProtKB-UniRule"/>
</dbReference>
<dbReference type="GO" id="GO:0008168">
    <property type="term" value="F:methyltransferase activity"/>
    <property type="evidence" value="ECO:0007669"/>
    <property type="project" value="TreeGrafter"/>
</dbReference>
<feature type="binding site" evidence="3">
    <location>
        <position position="129"/>
    </location>
    <ligand>
        <name>carboxy-S-adenosyl-L-methionine</name>
        <dbReference type="ChEBI" id="CHEBI:134278"/>
    </ligand>
</feature>
<dbReference type="RefSeq" id="WP_173204879.1">
    <property type="nucleotide sequence ID" value="NZ_CP053697.2"/>
</dbReference>
<evidence type="ECO:0000256" key="3">
    <source>
        <dbReference type="HAMAP-Rule" id="MF_01590"/>
    </source>
</evidence>
<dbReference type="NCBIfam" id="NF011650">
    <property type="entry name" value="PRK15068.1"/>
    <property type="match status" value="1"/>
</dbReference>
<dbReference type="EC" id="2.5.1.-" evidence="3"/>
<reference evidence="4" key="1">
    <citation type="submission" date="2020-07" db="EMBL/GenBank/DDBJ databases">
        <title>Nitrate ammonifying Pseudomonas campi sp. nov. isolated from German agricultural grassland.</title>
        <authorList>
            <person name="Timsy T."/>
            <person name="Ulrich A."/>
            <person name="Spanner T."/>
            <person name="Foesel B."/>
            <person name="Kolb S."/>
            <person name="Horn M.A."/>
            <person name="Behrendt U."/>
        </authorList>
    </citation>
    <scope>NUCLEOTIDE SEQUENCE</scope>
    <source>
        <strain evidence="4">S1-A32-2</strain>
    </source>
</reference>
<dbReference type="KEGG" id="pcam:HNE05_04730"/>
<dbReference type="AlphaFoldDB" id="A0A6M8FEU6"/>
<dbReference type="CDD" id="cd02440">
    <property type="entry name" value="AdoMet_MTases"/>
    <property type="match status" value="1"/>
</dbReference>
<dbReference type="Proteomes" id="UP000501379">
    <property type="component" value="Chromosome"/>
</dbReference>
<dbReference type="PANTHER" id="PTHR43464">
    <property type="entry name" value="METHYLTRANSFERASE"/>
    <property type="match status" value="1"/>
</dbReference>
<comment type="catalytic activity">
    <reaction evidence="3">
        <text>carboxy-S-adenosyl-L-methionine + 5-hydroxyuridine(34) in tRNA = 5-carboxymethoxyuridine(34) in tRNA + S-adenosyl-L-homocysteine + H(+)</text>
        <dbReference type="Rhea" id="RHEA:52848"/>
        <dbReference type="Rhea" id="RHEA-COMP:13381"/>
        <dbReference type="Rhea" id="RHEA-COMP:13383"/>
        <dbReference type="ChEBI" id="CHEBI:15378"/>
        <dbReference type="ChEBI" id="CHEBI:57856"/>
        <dbReference type="ChEBI" id="CHEBI:134278"/>
        <dbReference type="ChEBI" id="CHEBI:136877"/>
        <dbReference type="ChEBI" id="CHEBI:136879"/>
    </reaction>
</comment>
<dbReference type="HAMAP" id="MF_01590">
    <property type="entry name" value="tRNA_carboxymethyltr_CmoB"/>
    <property type="match status" value="1"/>
</dbReference>
<feature type="binding site" evidence="3">
    <location>
        <position position="195"/>
    </location>
    <ligand>
        <name>carboxy-S-adenosyl-L-methionine</name>
        <dbReference type="ChEBI" id="CHEBI:134278"/>
    </ligand>
</feature>
<dbReference type="InterPro" id="IPR029063">
    <property type="entry name" value="SAM-dependent_MTases_sf"/>
</dbReference>
<comment type="function">
    <text evidence="3">Catalyzes carboxymethyl transfer from carboxy-S-adenosyl-L-methionine (Cx-SAM) to 5-hydroxyuridine (ho5U) to form 5-carboxymethoxyuridine (cmo5U) at position 34 in tRNAs.</text>
</comment>
<comment type="caution">
    <text evidence="3">Lacks conserved residue(s) required for the propagation of feature annotation.</text>
</comment>
<dbReference type="NCBIfam" id="TIGR00452">
    <property type="entry name" value="tRNA 5-methoxyuridine(34)/uridine 5-oxyacetic acid(34) synthase CmoB"/>
    <property type="match status" value="1"/>
</dbReference>
<dbReference type="InterPro" id="IPR027555">
    <property type="entry name" value="Mo5U34_MeTrfas-like"/>
</dbReference>
<comment type="subunit">
    <text evidence="3">Homotetramer.</text>
</comment>
<dbReference type="Pfam" id="PF08003">
    <property type="entry name" value="Methyltransf_9"/>
    <property type="match status" value="1"/>
</dbReference>
<evidence type="ECO:0000313" key="4">
    <source>
        <dbReference type="EMBL" id="QKE62690.1"/>
    </source>
</evidence>
<comment type="similarity">
    <text evidence="3">Belongs to the class I-like SAM-binding methyltransferase superfamily. CmoB family.</text>
</comment>
<sequence length="322" mass="36150">MIAALDLDALQQTLVGSPLQDWAADLPAQIDAKLAVGHGDLQRWYAAVQNLPALPVERQELRDQLLLDGPCDAASRAQLLGALQGLIPWRKGPFDLFGVHIDTEWRSDWKWSRVAPHLDLKNKRVLDVGCGNGYYLWRMLGAGAGSVVGVDPNWLFLNQFLAVKRYLPDLPAWHLPLALEELPGKLEGFDTVFSMGVLYHRRSPIDHLLELKDCLRKGGELVLETLVVEGDVQQVLVPEDRYAMMRNVWFLPSVPALELWLRRAGFVDVQCVDVSVTSTEEQRATDWMRFQSLPDFLDPADHSRTLEGLPAPTRAVLVARKP</sequence>
<protein>
    <recommendedName>
        <fullName evidence="3">tRNA U34 carboxymethyltransferase</fullName>
        <ecNumber evidence="3">2.5.1.-</ecNumber>
    </recommendedName>
</protein>
<keyword evidence="1 3" id="KW-0808">Transferase</keyword>
<feature type="binding site" evidence="3">
    <location>
        <position position="105"/>
    </location>
    <ligand>
        <name>carboxy-S-adenosyl-L-methionine</name>
        <dbReference type="ChEBI" id="CHEBI:134278"/>
    </ligand>
</feature>
<dbReference type="PANTHER" id="PTHR43464:SF95">
    <property type="entry name" value="TRNA U34 CARBOXYMETHYLTRANSFERASE"/>
    <property type="match status" value="1"/>
</dbReference>
<feature type="binding site" evidence="3">
    <location>
        <position position="199"/>
    </location>
    <ligand>
        <name>carboxy-S-adenosyl-L-methionine</name>
        <dbReference type="ChEBI" id="CHEBI:134278"/>
    </ligand>
</feature>
<gene>
    <name evidence="3 4" type="primary">cmoB</name>
    <name evidence="4" type="ORF">HNE05_04730</name>
</gene>
<evidence type="ECO:0000313" key="5">
    <source>
        <dbReference type="Proteomes" id="UP000501379"/>
    </source>
</evidence>
<dbReference type="SUPFAM" id="SSF53335">
    <property type="entry name" value="S-adenosyl-L-methionine-dependent methyltransferases"/>
    <property type="match status" value="1"/>
</dbReference>
<dbReference type="Gene3D" id="3.40.50.150">
    <property type="entry name" value="Vaccinia Virus protein VP39"/>
    <property type="match status" value="1"/>
</dbReference>
<feature type="binding site" evidence="3">
    <location>
        <begin position="179"/>
        <end position="180"/>
    </location>
    <ligand>
        <name>carboxy-S-adenosyl-L-methionine</name>
        <dbReference type="ChEBI" id="CHEBI:134278"/>
    </ligand>
</feature>
<keyword evidence="2 3" id="KW-0819">tRNA processing</keyword>
<feature type="binding site" evidence="3">
    <location>
        <position position="314"/>
    </location>
    <ligand>
        <name>carboxy-S-adenosyl-L-methionine</name>
        <dbReference type="ChEBI" id="CHEBI:134278"/>
    </ligand>
</feature>
<proteinExistence type="inferred from homology"/>
<dbReference type="EMBL" id="CP053697">
    <property type="protein sequence ID" value="QKE62690.1"/>
    <property type="molecule type" value="Genomic_DNA"/>
</dbReference>
<feature type="binding site" evidence="3">
    <location>
        <position position="110"/>
    </location>
    <ligand>
        <name>carboxy-S-adenosyl-L-methionine</name>
        <dbReference type="ChEBI" id="CHEBI:134278"/>
    </ligand>
</feature>
<dbReference type="GO" id="GO:0002098">
    <property type="term" value="P:tRNA wobble uridine modification"/>
    <property type="evidence" value="ECO:0007669"/>
    <property type="project" value="InterPro"/>
</dbReference>
<dbReference type="InterPro" id="IPR010017">
    <property type="entry name" value="CmoB"/>
</dbReference>
<evidence type="ECO:0000256" key="1">
    <source>
        <dbReference type="ARBA" id="ARBA00022679"/>
    </source>
</evidence>